<dbReference type="InterPro" id="IPR032821">
    <property type="entry name" value="PKS_assoc"/>
</dbReference>
<dbReference type="Gene3D" id="3.40.47.10">
    <property type="match status" value="3"/>
</dbReference>
<dbReference type="Pfam" id="PF08659">
    <property type="entry name" value="KR"/>
    <property type="match status" value="3"/>
</dbReference>
<evidence type="ECO:0000256" key="2">
    <source>
        <dbReference type="ARBA" id="ARBA00022450"/>
    </source>
</evidence>
<dbReference type="Gene3D" id="3.40.366.10">
    <property type="entry name" value="Malonyl-Coenzyme A Acyl Carrier Protein, domain 2"/>
    <property type="match status" value="3"/>
</dbReference>
<evidence type="ECO:0000259" key="10">
    <source>
        <dbReference type="PROSITE" id="PS52004"/>
    </source>
</evidence>
<dbReference type="InterPro" id="IPR050091">
    <property type="entry name" value="PKS_NRPS_Biosynth_Enz"/>
</dbReference>
<dbReference type="PROSITE" id="PS52004">
    <property type="entry name" value="KS3_2"/>
    <property type="match status" value="3"/>
</dbReference>
<keyword evidence="8" id="KW-0175">Coiled coil</keyword>
<keyword evidence="3" id="KW-0597">Phosphoprotein</keyword>
<dbReference type="SMART" id="SM00823">
    <property type="entry name" value="PKS_PP"/>
    <property type="match status" value="3"/>
</dbReference>
<sequence>MPNPADKMVEALRASLKEVERLREQNRELVTASNAPIAIVGMSCRFPGGIGSPEDLWEVLAEGRDVISGFPADRGWDLGALSGPGHARGGGFLYDAADFDAGFFGIAPRDALAMDPQQRLLLEGAWEVLERSGIDPASLRGSRTGVFVGLMTQYYAYVRRDWDEDLAGRFLAGNASSVASGRLSYTFGFEGPAITVDTACSSSLVALHLAAQALRQGECSLALAGGVTVMATPGAFQEFSEQGGLSPDGRCRAFAAGANGTGWSEGIGMLALERLSDARRNGHQVLAVVRGSAVNQDGASNGLTAPSGPSQRRMIAAALDNAGLKPADIDFVEAHGTGTTLGDPIEAHALLATYGKDRPAGQPLRLGAVKSNLGHTQAAAGVAGVIKTVLAMRHRQLPKTLHVDEPSPQVDWSAGDVRLLTEAEPWPETGKPARAGVSAFGVGGTNAHVVLEQAPEEEAATGVTPVSSVVPWLLSAKTADALRAQAGALRSIVDTEDPAAAGFALASTRARLEHRAVVLADDRAAALAAFAAGEPVPGVVSGAVAEGSSAFLFSGQGAQRLGAGRELYDSFPVFAEVVDIVCAHVDGLRAVMFGEDAELLNQTKYTQAALFAVEVALFRLVESWGVRPDFLVGHSIGELAAAHVAGVFSLEDACALVAARGRLMQALPAGGVMVAVQATEAEVEPLLAEGVSIAAVNGPSSVVLSGDEGAVESVVKQFEGRKTRRLPVSHAFHSARMEPMLEEFRRVAETLTYHAPTIPVVSNVTGTLAEDLTSPEYWVRHVRGTVRFHDGVTYLAEQGVTRFLELGPDGVLTAMAAESVEGTLVSALRKDRAEEESLLTAVASLYVTGQDVDWTALFTGAGRVDLPTYAFQHQRYWPDADDTAAPVDFAPGTVVDDAFWSAVDRADLDALAETLELSSPEQRSSLAAMAPALASWRRRTQTASTVESWSYRVRWKPVHQARADTVELPGRWLLVVPPAEAAASLVADVEEALREHGAEVVRVPGDPDRLREVAAGAAGVLSLLALDETPTGDAGVSRGLAGTLTLIQALGDAGVTAPLWCATSGAVSVGRSDPLPHPGQAATWGLGRSAALEHPDRWGGLIDLPATLGRRDRARLAAALRGLDGEDQLAVRPSGTMVRRLVPAADAGAEPAVGWQPAGTTLITGGTGGLGALLARSLAERGAEHLVLAGRRGRDAAGAAELEADLVALGSDVTIVACDVADRDAVAALLARIDTADRPLRSVVHAAGATRFTPLAQTTVSELSDLLAGKADGARHLDELLADRQLDSFVLFSSIAGVWGSGNQGAYAAANAVLDALATHRRGRGLAATSIAWGPWSSAGMAADDATEAELRRRGLGAMPPSLALTALLTATGRTEPAPVVADVDWPAFVTGFTSARPSPLLADLPAAREPAAGGTPGQPSSWRDELAALPAPERERRLLDLVCAEAATALGHASADAVDPARAFRDLGFDSLSAVELRNRLAAATGLELGVGLVFDHPTPAELARHLRAELEGAIEPPPAAAPVTRAGADDEIAIVSMACRFPGGVGSPEELWQLVADGTDAVAGFPVDRGWDLAALYDPESTRPGTSYANTGGFLYDAGEFDPLFFGISPREALAMDPQQRLLLEVCWEAAERAGIPPATLRGGTGGVFIGASSSGYAAGAWDPADEATAHLLTGTSSAALSGRIAYTFGMEGPAVTVDTACSSSLVALHLAAQALRQGECSLAVVGGVTVMAGPGGFIEFSRQGGLARDGRCKPFSAAADGTGWGEGVGVLLVERLSDARRNGHPVLAVVKGSAVNQDGASNGMTAPNGPSQQRVIRQALANAGLEPSDVDAVEAHGTGTTLGDPIEAEALLATYGRDRDAPQWVGSVKSNLGHTQSAAGVAGIIKMVLAMRHGVLPKTLHAETATPHVDWSAGNVRLLTEARDWPETGRPRRAAVSSFGLSGTNGHVILEQAPEEQARPEVAPVGSLVPLVVSGRGGSALRAQAARLLSFVDGRPDLGVAELGAALVSSRAVFEDRAVLLASGRSEALAGLAALAAGESAVGTVSSGRSAFLFSGQGAQRLGAGRELYDSLPVFADAVDAVCAHVDGALDRPLREVMFGDDAELLNQTVYTQAALFAIEVGLFRLVESWGVTPDFLVGHSIGELAAAHVAGVFSLEDACALVAARGRLMQALPSGGVMVAVQATEAEVVPLLVDGVSIAAVNGPSSVVLSGDEDAVASVVEQFEGRKTRRLSVSHAFHSSRMEPMLAEFRRIAEGLTFHAPSIPVVSNVTGTLAEELTSPEYWVRHVRGTVRFHDGVGYLAERGVTRFLELGPDAVLTAMAAESAEGTVVSALRKGRAEEENLLAALASLYVVGQDVDWTVFFTGTARVDLPTYAFQHQRYWIDAVPAGRAAATAESAYYEERWQPLAARTAEPGLPWLVTVPEDEAALRIAELLNRQGLEARALPVGPGDAPAAVAERLRDAAAGEPVAGILSLVAFDPAAGLAATTVLLRALDDAGLDGPLWCATTGAVSVGDTDDVRNPAQNGIWGLGRVAAMERPDQWGGLVDLPARIDDGAVAALAAVLTVPGGEDQLAIRDAGLFARRLAHAELADAPDAELWRPSGTVLVVGGTGALGAQTAKWAARTGAAHLVLTSRRGPAAPGVPELTAELEELGAEVTVVACDAADRTALAEVLAAVPAQHPLTAVVHAAGVVDDGVLASLTPERLAGVLGPKVDAARHLDELTDALDLDAFVLFSSFAGTFGGPGQGAYAAANATLDGIAQARRARGRRATSIAWGPWAGGGMAAEQSAAERRHRTGMTPLTPEKAFTALRRAVTDGRPLLAVVDVDWSRIPPIPLVADLPEVAAAAERAKSAAAEPALRRELAGLPAAERTRRVRELVAAQVARVLGFASGDDIGVSKPFSDLGFDSLTAIELRNALGAAAGLNLPATLIYDYPTTAALADHLRDELTGAAAEEVPVAAAAADEPIAIVGMSCRFPGGVDSPESLWRLLAEGGDAIAPFPAERGWDLESLYDPDPDHAGTSYVREGGFLSGVADFDPAFFEISPREALAMDPQQRLLLETAWETIERAGIDPRSLKGSRTGVFAGTNGQDYGSLLHHSEDRVDGYLATGSSASVVSGRLSYTLGLEGPAVTVDTACSSSLVALHLAAQALRGGECDLALAGGATVMSTPSVFMEFSRQRGLSTDGRCKPFSDDADGTAWGEGVGVLLVERLSDAHRNGHPVLAVVRGSAVNQDGASNGLTAPNGPSQRRVIRQALANAGLEPSDVDVVEAHGTGTTLGDPIEAQALLATYGQDRTAPLWLGSIKSNIGHTQAAAGVAGVMKMVLALQHGSVPRTLHVTEPSSHVDWSAGAVELLTGAREWVPGERVRRAGISSFGVSGTNAHVIVEEPPPAGEPESDGDTFPVVAWPLSARSREALRAQAGSLAARLAVRADRPVDVGHSLATARSSFEHRAVVVGADPAGLLTGVTALADGRAGAVEGIADVDGRTVFVFPGQGAQWAGMAVELLESSPVFAARMAKCADALAEFVDWSLVDVLADEEMLARVEVVQPVSFAVMVSLAALWRSYGIEPDAVVGHSQGEIAAACVSGALSLADAARVVALRSRAIEESLSGKGGMVSVALPEAAVRDRIARWEPRISVAVVNGPSAVVVSGEPGALEELMVSCEADGVRVKRVPVDYASHSAQVEELKGRLLADLAPIRPRSGGVPFFSTVTGDWLDTTELDAGYWFTNLRDTVVFASAVRALSGAGYAAFVEVSSHPVLTMAVQETLEEAGPSVAVGTLRRGEGGLERFLTSVAELHVRGVSPEWDAVFAAHHPRRVDLPTYPFQRQRYWPTLAVGASAAKAGDPVDAEFWAAVERGDLASLADELAVEEGELGVVLPALSTWRRKQRETTTIDSWRYRIAWKAKPEAPAPALGSRAFLVVVPATLREHDLVQGCVDALTAAGGEVTTVAVTGSDAPALAGRTPDAVLSLLGLDEEPDPVEPELSRGLAATLRLMQALGEAGVTAPLWLASRGAVATHRADRLVSPGQAQLWGLGRVFGLEHPDRWGGLVDLPETWDETAHRRFAAVLSGVDGEDQVAVRDSGVFLRRLVHDPLGDRVPGRSWQPTGTALVTGGTGAIGGHLARWLAEAGAEHLVLTSRAGSAAPGATELAAELAALGARVTIAACDVADRDALASLLGRLEADGERVRTVIHAAGVSTPAVLASTTPAEVAATMAAKVAGARNLDELLDGEHLETLVFLSSNAGVWGSGSQGAYGAANAYLDALAEHRRARGVPATSVAWGAWAGGGMVSDQADEEQLSRRGVHAMPTGLALAALRQVLDHDETFVAVADVDWALFAPGFTMARPRPLLDELPEVRAALAEAEPAAAPDRGAALTAELAGLPPAQRRGVLLDLVRDHVAAVLGHSAGSVLDPERPFKELGFDSLTAVELRNRLTGATGLKLPASLVFDRPTPSALAEFVDGELGGGGELSVLAELDRIEALISRISPDDGAHPLVVSHLRTMLSVLGEGQDRTDGATVAEKLDSATDDEIFEFINKELGRS</sequence>
<dbReference type="InterPro" id="IPR020806">
    <property type="entry name" value="PKS_PP-bd"/>
</dbReference>
<name>A0ABQ3KQ30_9PSEU</name>
<dbReference type="InterPro" id="IPR014031">
    <property type="entry name" value="Ketoacyl_synth_C"/>
</dbReference>
<dbReference type="PANTHER" id="PTHR43775:SF51">
    <property type="entry name" value="INACTIVE PHENOLPHTHIOCEROL SYNTHESIS POLYKETIDE SYNTHASE TYPE I PKS1-RELATED"/>
    <property type="match status" value="1"/>
</dbReference>
<dbReference type="InterPro" id="IPR036291">
    <property type="entry name" value="NAD(P)-bd_dom_sf"/>
</dbReference>
<keyword evidence="12" id="KW-1185">Reference proteome</keyword>
<organism evidence="11 12">
    <name type="scientific">Amycolatopsis bullii</name>
    <dbReference type="NCBI Taxonomy" id="941987"/>
    <lineage>
        <taxon>Bacteria</taxon>
        <taxon>Bacillati</taxon>
        <taxon>Actinomycetota</taxon>
        <taxon>Actinomycetes</taxon>
        <taxon>Pseudonocardiales</taxon>
        <taxon>Pseudonocardiaceae</taxon>
        <taxon>Amycolatopsis</taxon>
    </lineage>
</organism>
<dbReference type="CDD" id="cd00833">
    <property type="entry name" value="PKS"/>
    <property type="match status" value="3"/>
</dbReference>
<dbReference type="SMART" id="SM00825">
    <property type="entry name" value="PKS_KS"/>
    <property type="match status" value="3"/>
</dbReference>
<keyword evidence="4" id="KW-0808">Transferase</keyword>
<feature type="domain" description="Carrier" evidence="9">
    <location>
        <begin position="1437"/>
        <end position="1512"/>
    </location>
</feature>
<dbReference type="InterPro" id="IPR057326">
    <property type="entry name" value="KR_dom"/>
</dbReference>
<evidence type="ECO:0000256" key="7">
    <source>
        <dbReference type="ARBA" id="ARBA00023315"/>
    </source>
</evidence>
<evidence type="ECO:0000256" key="8">
    <source>
        <dbReference type="SAM" id="Coils"/>
    </source>
</evidence>
<dbReference type="EMBL" id="BNAW01000059">
    <property type="protein sequence ID" value="GHG44088.1"/>
    <property type="molecule type" value="Genomic_DNA"/>
</dbReference>
<evidence type="ECO:0000256" key="4">
    <source>
        <dbReference type="ARBA" id="ARBA00022679"/>
    </source>
</evidence>
<keyword evidence="5" id="KW-0045">Antibiotic biosynthesis</keyword>
<reference evidence="12" key="1">
    <citation type="journal article" date="2019" name="Int. J. Syst. Evol. Microbiol.">
        <title>The Global Catalogue of Microorganisms (GCM) 10K type strain sequencing project: providing services to taxonomists for standard genome sequencing and annotation.</title>
        <authorList>
            <consortium name="The Broad Institute Genomics Platform"/>
            <consortium name="The Broad Institute Genome Sequencing Center for Infectious Disease"/>
            <person name="Wu L."/>
            <person name="Ma J."/>
        </authorList>
    </citation>
    <scope>NUCLEOTIDE SEQUENCE [LARGE SCALE GENOMIC DNA]</scope>
    <source>
        <strain evidence="12">CGMCC 4.7680</strain>
    </source>
</reference>
<dbReference type="InterPro" id="IPR015083">
    <property type="entry name" value="NorB/c/GfsB-D-like_docking"/>
</dbReference>
<feature type="coiled-coil region" evidence="8">
    <location>
        <begin position="5"/>
        <end position="32"/>
    </location>
</feature>
<dbReference type="Pfam" id="PF00550">
    <property type="entry name" value="PP-binding"/>
    <property type="match status" value="3"/>
</dbReference>
<dbReference type="SUPFAM" id="SSF51735">
    <property type="entry name" value="NAD(P)-binding Rossmann-fold domains"/>
    <property type="match status" value="6"/>
</dbReference>
<dbReference type="Pfam" id="PF18369">
    <property type="entry name" value="PKS_DE"/>
    <property type="match status" value="2"/>
</dbReference>
<dbReference type="InterPro" id="IPR014043">
    <property type="entry name" value="Acyl_transferase_dom"/>
</dbReference>
<dbReference type="Pfam" id="PF08990">
    <property type="entry name" value="Docking"/>
    <property type="match status" value="1"/>
</dbReference>
<dbReference type="InterPro" id="IPR001227">
    <property type="entry name" value="Ac_transferase_dom_sf"/>
</dbReference>
<dbReference type="SMART" id="SM00827">
    <property type="entry name" value="PKS_AT"/>
    <property type="match status" value="3"/>
</dbReference>
<dbReference type="Pfam" id="PF00698">
    <property type="entry name" value="Acyl_transf_1"/>
    <property type="match status" value="3"/>
</dbReference>
<dbReference type="SUPFAM" id="SSF55048">
    <property type="entry name" value="Probable ACP-binding domain of malonyl-CoA ACP transacylase"/>
    <property type="match status" value="3"/>
</dbReference>
<feature type="domain" description="Ketosynthase family 3 (KS3)" evidence="10">
    <location>
        <begin position="34"/>
        <end position="453"/>
    </location>
</feature>
<dbReference type="PROSITE" id="PS50075">
    <property type="entry name" value="CARRIER"/>
    <property type="match status" value="3"/>
</dbReference>
<evidence type="ECO:0000256" key="6">
    <source>
        <dbReference type="ARBA" id="ARBA00023268"/>
    </source>
</evidence>
<feature type="domain" description="Carrier" evidence="9">
    <location>
        <begin position="2878"/>
        <end position="2953"/>
    </location>
</feature>
<dbReference type="InterPro" id="IPR014030">
    <property type="entry name" value="Ketoacyl_synth_N"/>
</dbReference>
<keyword evidence="6" id="KW-0511">Multifunctional enzyme</keyword>
<evidence type="ECO:0000259" key="9">
    <source>
        <dbReference type="PROSITE" id="PS50075"/>
    </source>
</evidence>
<dbReference type="NCBIfam" id="NF045894">
    <property type="entry name" value="PKS_plus_SDR"/>
    <property type="match status" value="2"/>
</dbReference>
<dbReference type="PROSITE" id="PS00606">
    <property type="entry name" value="KS3_1"/>
    <property type="match status" value="3"/>
</dbReference>
<feature type="domain" description="Ketosynthase family 3 (KS3)" evidence="10">
    <location>
        <begin position="2969"/>
        <end position="3393"/>
    </location>
</feature>
<accession>A0ABQ3KQ30</accession>
<dbReference type="InterPro" id="IPR018201">
    <property type="entry name" value="Ketoacyl_synth_AS"/>
</dbReference>
<dbReference type="Gene3D" id="1.10.1200.10">
    <property type="entry name" value="ACP-like"/>
    <property type="match status" value="3"/>
</dbReference>
<gene>
    <name evidence="11" type="ORF">GCM10017567_77970</name>
</gene>
<dbReference type="InterPro" id="IPR041618">
    <property type="entry name" value="PKS_DE"/>
</dbReference>
<keyword evidence="7" id="KW-0012">Acyltransferase</keyword>
<evidence type="ECO:0000256" key="3">
    <source>
        <dbReference type="ARBA" id="ARBA00022553"/>
    </source>
</evidence>
<dbReference type="Gene3D" id="3.30.70.3290">
    <property type="match status" value="3"/>
</dbReference>
<proteinExistence type="predicted"/>
<dbReference type="Gene3D" id="6.10.140.1830">
    <property type="match status" value="1"/>
</dbReference>
<dbReference type="Pfam" id="PF00109">
    <property type="entry name" value="ketoacyl-synt"/>
    <property type="match status" value="3"/>
</dbReference>
<dbReference type="InterPro" id="IPR016035">
    <property type="entry name" value="Acyl_Trfase/lysoPLipase"/>
</dbReference>
<protein>
    <submittedName>
        <fullName evidence="11">Uncharacterized protein</fullName>
    </submittedName>
</protein>
<dbReference type="SUPFAM" id="SSF47336">
    <property type="entry name" value="ACP-like"/>
    <property type="match status" value="3"/>
</dbReference>
<dbReference type="Gene3D" id="3.40.50.720">
    <property type="entry name" value="NAD(P)-binding Rossmann-like Domain"/>
    <property type="match status" value="3"/>
</dbReference>
<keyword evidence="2" id="KW-0596">Phosphopantetheine</keyword>
<dbReference type="SUPFAM" id="SSF53901">
    <property type="entry name" value="Thiolase-like"/>
    <property type="match status" value="3"/>
</dbReference>
<dbReference type="InterPro" id="IPR020841">
    <property type="entry name" value="PKS_Beta-ketoAc_synthase_dom"/>
</dbReference>
<dbReference type="CDD" id="cd08952">
    <property type="entry name" value="KR_1_SDR_x"/>
    <property type="match status" value="3"/>
</dbReference>
<comment type="cofactor">
    <cofactor evidence="1">
        <name>pantetheine 4'-phosphate</name>
        <dbReference type="ChEBI" id="CHEBI:47942"/>
    </cofactor>
</comment>
<dbReference type="InterPro" id="IPR016036">
    <property type="entry name" value="Malonyl_transacylase_ACP-bd"/>
</dbReference>
<dbReference type="InterPro" id="IPR013968">
    <property type="entry name" value="PKS_KR"/>
</dbReference>
<dbReference type="SMART" id="SM00822">
    <property type="entry name" value="PKS_KR"/>
    <property type="match status" value="3"/>
</dbReference>
<dbReference type="SMART" id="SM01294">
    <property type="entry name" value="PKS_PP_betabranch"/>
    <property type="match status" value="3"/>
</dbReference>
<comment type="caution">
    <text evidence="11">The sequence shown here is derived from an EMBL/GenBank/DDBJ whole genome shotgun (WGS) entry which is preliminary data.</text>
</comment>
<evidence type="ECO:0000256" key="5">
    <source>
        <dbReference type="ARBA" id="ARBA00023194"/>
    </source>
</evidence>
<dbReference type="InterPro" id="IPR009081">
    <property type="entry name" value="PP-bd_ACP"/>
</dbReference>
<evidence type="ECO:0000313" key="12">
    <source>
        <dbReference type="Proteomes" id="UP000649955"/>
    </source>
</evidence>
<evidence type="ECO:0000256" key="1">
    <source>
        <dbReference type="ARBA" id="ARBA00001957"/>
    </source>
</evidence>
<dbReference type="InterPro" id="IPR036736">
    <property type="entry name" value="ACP-like_sf"/>
</dbReference>
<dbReference type="Pfam" id="PF16197">
    <property type="entry name" value="KAsynt_C_assoc"/>
    <property type="match status" value="3"/>
</dbReference>
<feature type="domain" description="Carrier" evidence="9">
    <location>
        <begin position="4396"/>
        <end position="4471"/>
    </location>
</feature>
<dbReference type="InterPro" id="IPR006162">
    <property type="entry name" value="Ppantetheine_attach_site"/>
</dbReference>
<dbReference type="Proteomes" id="UP000649955">
    <property type="component" value="Unassembled WGS sequence"/>
</dbReference>
<dbReference type="SUPFAM" id="SSF52151">
    <property type="entry name" value="FabD/lysophospholipase-like"/>
    <property type="match status" value="3"/>
</dbReference>
<dbReference type="Pfam" id="PF02801">
    <property type="entry name" value="Ketoacyl-synt_C"/>
    <property type="match status" value="3"/>
</dbReference>
<feature type="domain" description="Ketosynthase family 3 (KS3)" evidence="10">
    <location>
        <begin position="1531"/>
        <end position="1955"/>
    </location>
</feature>
<dbReference type="PANTHER" id="PTHR43775">
    <property type="entry name" value="FATTY ACID SYNTHASE"/>
    <property type="match status" value="1"/>
</dbReference>
<dbReference type="InterPro" id="IPR016039">
    <property type="entry name" value="Thiolase-like"/>
</dbReference>
<dbReference type="PROSITE" id="PS00012">
    <property type="entry name" value="PHOSPHOPANTETHEINE"/>
    <property type="match status" value="3"/>
</dbReference>
<evidence type="ECO:0000313" key="11">
    <source>
        <dbReference type="EMBL" id="GHG44088.1"/>
    </source>
</evidence>